<dbReference type="Proteomes" id="UP001295684">
    <property type="component" value="Unassembled WGS sequence"/>
</dbReference>
<feature type="region of interest" description="Disordered" evidence="1">
    <location>
        <begin position="27"/>
        <end position="49"/>
    </location>
</feature>
<keyword evidence="3" id="KW-1185">Reference proteome</keyword>
<organism evidence="2 3">
    <name type="scientific">Euplotes crassus</name>
    <dbReference type="NCBI Taxonomy" id="5936"/>
    <lineage>
        <taxon>Eukaryota</taxon>
        <taxon>Sar</taxon>
        <taxon>Alveolata</taxon>
        <taxon>Ciliophora</taxon>
        <taxon>Intramacronucleata</taxon>
        <taxon>Spirotrichea</taxon>
        <taxon>Hypotrichia</taxon>
        <taxon>Euplotida</taxon>
        <taxon>Euplotidae</taxon>
        <taxon>Moneuplotes</taxon>
    </lineage>
</organism>
<gene>
    <name evidence="2" type="ORF">ECRASSUSDP1_LOCUS28640</name>
</gene>
<sequence length="303" mass="35354">MNKTSMKFVCALYKIIQMFDDTNSIHNGTSSQNSDETADSVGSTAKDGDMKFEVSEPNDRKVFEGIKAYSCESLTEPQIRRIRLMNSLFILSKGLENYKECMISSLVYLDKLTQNDFDITSQNLNWIVLCCICIADKLFNDSPIANRVYAFKANIRLEKFNRLETKILKKLQFNVNISPSQYHLYKEELGNFCENRTKDLEKLYQDYKHDKRELKKVKENISIQQLYCKTRREHYSSENNYSDPDMSEAMTKVSQGFFSTNFHENAEKFRFESYDSNILDEICTGTKVYRSRSQTSLTSQLKE</sequence>
<dbReference type="SUPFAM" id="SSF47954">
    <property type="entry name" value="Cyclin-like"/>
    <property type="match status" value="1"/>
</dbReference>
<evidence type="ECO:0000256" key="1">
    <source>
        <dbReference type="SAM" id="MobiDB-lite"/>
    </source>
</evidence>
<evidence type="ECO:0000313" key="3">
    <source>
        <dbReference type="Proteomes" id="UP001295684"/>
    </source>
</evidence>
<dbReference type="Pfam" id="PF08613">
    <property type="entry name" value="Cyclin"/>
    <property type="match status" value="1"/>
</dbReference>
<evidence type="ECO:0000313" key="2">
    <source>
        <dbReference type="EMBL" id="CAI2387014.1"/>
    </source>
</evidence>
<dbReference type="InterPro" id="IPR013922">
    <property type="entry name" value="Cyclin_PHO80-like"/>
</dbReference>
<dbReference type="PANTHER" id="PTHR15615:SF108">
    <property type="entry name" value="PROTEIN CNPPD1"/>
    <property type="match status" value="1"/>
</dbReference>
<dbReference type="GO" id="GO:0019901">
    <property type="term" value="F:protein kinase binding"/>
    <property type="evidence" value="ECO:0007669"/>
    <property type="project" value="InterPro"/>
</dbReference>
<evidence type="ECO:0008006" key="4">
    <source>
        <dbReference type="Google" id="ProtNLM"/>
    </source>
</evidence>
<name>A0AAD1Y9J3_EUPCR</name>
<comment type="caution">
    <text evidence="2">The sequence shown here is derived from an EMBL/GenBank/DDBJ whole genome shotgun (WGS) entry which is preliminary data.</text>
</comment>
<dbReference type="InterPro" id="IPR036915">
    <property type="entry name" value="Cyclin-like_sf"/>
</dbReference>
<dbReference type="Gene3D" id="1.10.472.10">
    <property type="entry name" value="Cyclin-like"/>
    <property type="match status" value="1"/>
</dbReference>
<protein>
    <recommendedName>
        <fullName evidence="4">Cyclin N-terminal domain-containing protein</fullName>
    </recommendedName>
</protein>
<reference evidence="2" key="1">
    <citation type="submission" date="2023-07" db="EMBL/GenBank/DDBJ databases">
        <authorList>
            <consortium name="AG Swart"/>
            <person name="Singh M."/>
            <person name="Singh A."/>
            <person name="Seah K."/>
            <person name="Emmerich C."/>
        </authorList>
    </citation>
    <scope>NUCLEOTIDE SEQUENCE</scope>
    <source>
        <strain evidence="2">DP1</strain>
    </source>
</reference>
<dbReference type="EMBL" id="CAMPGE010029534">
    <property type="protein sequence ID" value="CAI2387014.1"/>
    <property type="molecule type" value="Genomic_DNA"/>
</dbReference>
<proteinExistence type="predicted"/>
<feature type="compositionally biased region" description="Polar residues" evidence="1">
    <location>
        <begin position="27"/>
        <end position="43"/>
    </location>
</feature>
<accession>A0AAD1Y9J3</accession>
<dbReference type="PANTHER" id="PTHR15615">
    <property type="match status" value="1"/>
</dbReference>
<dbReference type="AlphaFoldDB" id="A0AAD1Y9J3"/>